<organism evidence="2 3">
    <name type="scientific">Pseudovibrio ascidiaceicola</name>
    <dbReference type="NCBI Taxonomy" id="285279"/>
    <lineage>
        <taxon>Bacteria</taxon>
        <taxon>Pseudomonadati</taxon>
        <taxon>Pseudomonadota</taxon>
        <taxon>Alphaproteobacteria</taxon>
        <taxon>Hyphomicrobiales</taxon>
        <taxon>Stappiaceae</taxon>
        <taxon>Pseudovibrio</taxon>
    </lineage>
</organism>
<dbReference type="InterPro" id="IPR008523">
    <property type="entry name" value="DUF805"/>
</dbReference>
<keyword evidence="1" id="KW-1133">Transmembrane helix</keyword>
<keyword evidence="1" id="KW-0812">Transmembrane</keyword>
<protein>
    <submittedName>
        <fullName evidence="2">Uncharacterized membrane protein YhaH, DUF805 family</fullName>
    </submittedName>
</protein>
<gene>
    <name evidence="2" type="ORF">SAMN04488518_104139</name>
</gene>
<dbReference type="Proteomes" id="UP000199598">
    <property type="component" value="Unassembled WGS sequence"/>
</dbReference>
<dbReference type="PANTHER" id="PTHR34980:SF3">
    <property type="entry name" value="BLR8105 PROTEIN"/>
    <property type="match status" value="1"/>
</dbReference>
<accession>A0A1I3YP57</accession>
<comment type="caution">
    <text evidence="2">The sequence shown here is derived from an EMBL/GenBank/DDBJ whole genome shotgun (WGS) entry which is preliminary data.</text>
</comment>
<feature type="transmembrane region" description="Helical" evidence="1">
    <location>
        <begin position="20"/>
        <end position="40"/>
    </location>
</feature>
<keyword evidence="3" id="KW-1185">Reference proteome</keyword>
<dbReference type="PANTHER" id="PTHR34980">
    <property type="entry name" value="INNER MEMBRANE PROTEIN-RELATED-RELATED"/>
    <property type="match status" value="1"/>
</dbReference>
<evidence type="ECO:0000313" key="3">
    <source>
        <dbReference type="Proteomes" id="UP000199598"/>
    </source>
</evidence>
<reference evidence="2 3" key="1">
    <citation type="submission" date="2016-10" db="EMBL/GenBank/DDBJ databases">
        <authorList>
            <person name="Varghese N."/>
            <person name="Submissions S."/>
        </authorList>
    </citation>
    <scope>NUCLEOTIDE SEQUENCE [LARGE SCALE GENOMIC DNA]</scope>
    <source>
        <strain evidence="2 3">DSM 16392</strain>
    </source>
</reference>
<evidence type="ECO:0000256" key="1">
    <source>
        <dbReference type="SAM" id="Phobius"/>
    </source>
</evidence>
<sequence>MHPTEDWFSLSTRRNRSSYIFATVMLNLFLAIVFSALYFFEASYSSGLFIAATFVVLYALANFTLTAQRLRDFDVSGWLALLWIPIIILPKPFSLAALLAGFIILATLPGTRGANRYGPDPLSQ</sequence>
<feature type="transmembrane region" description="Helical" evidence="1">
    <location>
        <begin position="46"/>
        <end position="65"/>
    </location>
</feature>
<dbReference type="Pfam" id="PF05656">
    <property type="entry name" value="DUF805"/>
    <property type="match status" value="1"/>
</dbReference>
<name>A0A1I3YP57_9HYPH</name>
<dbReference type="EMBL" id="FOSK01000004">
    <property type="protein sequence ID" value="SFK33560.1"/>
    <property type="molecule type" value="Genomic_DNA"/>
</dbReference>
<feature type="transmembrane region" description="Helical" evidence="1">
    <location>
        <begin position="77"/>
        <end position="106"/>
    </location>
</feature>
<keyword evidence="1" id="KW-0472">Membrane</keyword>
<proteinExistence type="predicted"/>
<evidence type="ECO:0000313" key="2">
    <source>
        <dbReference type="EMBL" id="SFK33560.1"/>
    </source>
</evidence>